<feature type="region of interest" description="Disordered" evidence="8">
    <location>
        <begin position="277"/>
        <end position="325"/>
    </location>
</feature>
<dbReference type="AlphaFoldDB" id="A0A367ZMJ1"/>
<feature type="compositionally biased region" description="Low complexity" evidence="8">
    <location>
        <begin position="302"/>
        <end position="315"/>
    </location>
</feature>
<keyword evidence="6 7" id="KW-0472">Membrane</keyword>
<keyword evidence="3 7" id="KW-0808">Transferase</keyword>
<dbReference type="EMBL" id="QOQW01000017">
    <property type="protein sequence ID" value="RCK78979.1"/>
    <property type="molecule type" value="Genomic_DNA"/>
</dbReference>
<reference evidence="9 10" key="1">
    <citation type="submission" date="2018-05" db="EMBL/GenBank/DDBJ databases">
        <title>A metagenomic window into the 2 km-deep terrestrial subsurface aquifer revealed taxonomically and functionally diverse microbial community comprising novel uncultured bacterial lineages.</title>
        <authorList>
            <person name="Kadnikov V.V."/>
            <person name="Mardanov A.V."/>
            <person name="Beletsky A.V."/>
            <person name="Banks D."/>
            <person name="Pimenov N.V."/>
            <person name="Frank Y.A."/>
            <person name="Karnachuk O.V."/>
            <person name="Ravin N.V."/>
        </authorList>
    </citation>
    <scope>NUCLEOTIDE SEQUENCE [LARGE SCALE GENOMIC DNA]</scope>
    <source>
        <strain evidence="9">BY5</strain>
    </source>
</reference>
<dbReference type="PANTHER" id="PTHR30589:SF0">
    <property type="entry name" value="PHOSPHATIDYLGLYCEROL--PROLIPOPROTEIN DIACYLGLYCERYL TRANSFERASE"/>
    <property type="match status" value="1"/>
</dbReference>
<evidence type="ECO:0000256" key="2">
    <source>
        <dbReference type="ARBA" id="ARBA00022475"/>
    </source>
</evidence>
<gene>
    <name evidence="7" type="primary">lgt</name>
    <name evidence="9" type="ORF">OZSIB_0530</name>
</gene>
<dbReference type="GO" id="GO:0008961">
    <property type="term" value="F:phosphatidylglycerol-prolipoprotein diacylglyceryl transferase activity"/>
    <property type="evidence" value="ECO:0007669"/>
    <property type="project" value="UniProtKB-UniRule"/>
</dbReference>
<comment type="subcellular location">
    <subcellularLocation>
        <location evidence="7">Cell membrane</location>
        <topology evidence="7">Multi-pass membrane protein</topology>
    </subcellularLocation>
</comment>
<dbReference type="InterPro" id="IPR001640">
    <property type="entry name" value="Lgt"/>
</dbReference>
<comment type="function">
    <text evidence="7">Catalyzes the transfer of the diacylglyceryl group from phosphatidylglycerol to the sulfhydryl group of the N-terminal cysteine of a prolipoprotein, the first step in the formation of mature lipoproteins.</text>
</comment>
<evidence type="ECO:0000256" key="7">
    <source>
        <dbReference type="HAMAP-Rule" id="MF_01147"/>
    </source>
</evidence>
<evidence type="ECO:0000313" key="10">
    <source>
        <dbReference type="Proteomes" id="UP000252355"/>
    </source>
</evidence>
<protein>
    <recommendedName>
        <fullName evidence="7">Phosphatidylglycerol--prolipoprotein diacylglyceryl transferase</fullName>
        <ecNumber evidence="7">2.5.1.145</ecNumber>
    </recommendedName>
</protein>
<accession>A0A367ZMJ1</accession>
<dbReference type="HAMAP" id="MF_01147">
    <property type="entry name" value="Lgt"/>
    <property type="match status" value="1"/>
</dbReference>
<evidence type="ECO:0000256" key="6">
    <source>
        <dbReference type="ARBA" id="ARBA00023136"/>
    </source>
</evidence>
<comment type="caution">
    <text evidence="7">Lacks conserved residue(s) required for the propagation of feature annotation.</text>
</comment>
<comment type="caution">
    <text evidence="9">The sequence shown here is derived from an EMBL/GenBank/DDBJ whole genome shotgun (WGS) entry which is preliminary data.</text>
</comment>
<dbReference type="PANTHER" id="PTHR30589">
    <property type="entry name" value="PROLIPOPROTEIN DIACYLGLYCERYL TRANSFERASE"/>
    <property type="match status" value="1"/>
</dbReference>
<dbReference type="Proteomes" id="UP000252355">
    <property type="component" value="Unassembled WGS sequence"/>
</dbReference>
<evidence type="ECO:0000313" key="9">
    <source>
        <dbReference type="EMBL" id="RCK78979.1"/>
    </source>
</evidence>
<comment type="similarity">
    <text evidence="1 7">Belongs to the Lgt family.</text>
</comment>
<feature type="transmembrane region" description="Helical" evidence="7">
    <location>
        <begin position="195"/>
        <end position="214"/>
    </location>
</feature>
<dbReference type="Pfam" id="PF01790">
    <property type="entry name" value="LGT"/>
    <property type="match status" value="1"/>
</dbReference>
<evidence type="ECO:0000256" key="5">
    <source>
        <dbReference type="ARBA" id="ARBA00022989"/>
    </source>
</evidence>
<feature type="compositionally biased region" description="Pro residues" evidence="8">
    <location>
        <begin position="316"/>
        <end position="325"/>
    </location>
</feature>
<dbReference type="EC" id="2.5.1.145" evidence="7"/>
<organism evidence="9 10">
    <name type="scientific">Candidatus Ozemobacter sibiricus</name>
    <dbReference type="NCBI Taxonomy" id="2268124"/>
    <lineage>
        <taxon>Bacteria</taxon>
        <taxon>Candidatus Ozemobacteria</taxon>
        <taxon>Candidatus Ozemobacterales</taxon>
        <taxon>Candidatus Ozemobacteraceae</taxon>
        <taxon>Candidatus Ozemobacter</taxon>
    </lineage>
</organism>
<comment type="catalytic activity">
    <reaction evidence="7">
        <text>L-cysteinyl-[prolipoprotein] + a 1,2-diacyl-sn-glycero-3-phospho-(1'-sn-glycerol) = an S-1,2-diacyl-sn-glyceryl-L-cysteinyl-[prolipoprotein] + sn-glycerol 1-phosphate + H(+)</text>
        <dbReference type="Rhea" id="RHEA:56712"/>
        <dbReference type="Rhea" id="RHEA-COMP:14679"/>
        <dbReference type="Rhea" id="RHEA-COMP:14680"/>
        <dbReference type="ChEBI" id="CHEBI:15378"/>
        <dbReference type="ChEBI" id="CHEBI:29950"/>
        <dbReference type="ChEBI" id="CHEBI:57685"/>
        <dbReference type="ChEBI" id="CHEBI:64716"/>
        <dbReference type="ChEBI" id="CHEBI:140658"/>
        <dbReference type="EC" id="2.5.1.145"/>
    </reaction>
</comment>
<comment type="pathway">
    <text evidence="7">Protein modification; lipoprotein biosynthesis (diacylglyceryl transfer).</text>
</comment>
<feature type="transmembrane region" description="Helical" evidence="7">
    <location>
        <begin position="82"/>
        <end position="105"/>
    </location>
</feature>
<keyword evidence="5 7" id="KW-1133">Transmembrane helix</keyword>
<evidence type="ECO:0000256" key="4">
    <source>
        <dbReference type="ARBA" id="ARBA00022692"/>
    </source>
</evidence>
<evidence type="ECO:0000256" key="3">
    <source>
        <dbReference type="ARBA" id="ARBA00022679"/>
    </source>
</evidence>
<evidence type="ECO:0000256" key="1">
    <source>
        <dbReference type="ARBA" id="ARBA00007150"/>
    </source>
</evidence>
<dbReference type="UniPathway" id="UPA00664"/>
<feature type="binding site" evidence="7">
    <location>
        <position position="133"/>
    </location>
    <ligand>
        <name>a 1,2-diacyl-sn-glycero-3-phospho-(1'-sn-glycerol)</name>
        <dbReference type="ChEBI" id="CHEBI:64716"/>
    </ligand>
</feature>
<dbReference type="GO" id="GO:0042158">
    <property type="term" value="P:lipoprotein biosynthetic process"/>
    <property type="evidence" value="ECO:0007669"/>
    <property type="project" value="UniProtKB-UniRule"/>
</dbReference>
<feature type="transmembrane region" description="Helical" evidence="7">
    <location>
        <begin position="15"/>
        <end position="35"/>
    </location>
</feature>
<proteinExistence type="inferred from homology"/>
<keyword evidence="4 7" id="KW-0812">Transmembrane</keyword>
<feature type="transmembrane region" description="Helical" evidence="7">
    <location>
        <begin position="47"/>
        <end position="70"/>
    </location>
</feature>
<keyword evidence="2 7" id="KW-1003">Cell membrane</keyword>
<evidence type="ECO:0000256" key="8">
    <source>
        <dbReference type="SAM" id="MobiDB-lite"/>
    </source>
</evidence>
<sequence>MVPGMYPILFAWGPIRIGSYGVLLALAFGAAIIITNREFRRQGLDTLLAWDIYLLAILGGLVGSRGLYILEHFGAFLRDPGPFLISATGFSVIGGYLLAIALCWIRVHREGQPFLKIADLCAPGMAVGYAIGRLGCIAAGDGCYGLPTLAWCGMTFPHGLVPTLSHQNPLLTRLFMQRFPGTPVPDDIPVHPTPLYESISAFILLAILLAGRWTIGPGRRLAFFLAWFGISRFGVEFIRLNPVVWWGLTSDQLLSVGWVALSLLVLWIGRNQLPLAPEPTPGSPAQNGTERPLAHAAPPPADGARAGPAASSLPADPLPPGGTTR</sequence>
<dbReference type="GO" id="GO:0005886">
    <property type="term" value="C:plasma membrane"/>
    <property type="evidence" value="ECO:0007669"/>
    <property type="project" value="UniProtKB-SubCell"/>
</dbReference>
<keyword evidence="9" id="KW-0449">Lipoprotein</keyword>
<name>A0A367ZMJ1_9BACT</name>